<sequence length="424" mass="44180">MSGIVPLVEADTEELYGAKAVGLGDALRAGLPVPPGVALPGPLVDSIASGEPASTTALLEAVRDLPAPLAVRSSAVGEDSAGASFAGQHITVLNVPSAADVEGAVREVWWSANSDSAITYRKRLGVFARPSVGVVVQSLLQPDSAGVMFTRNPITGADERMIEASWGLGEAVVSGRVIPDSFRVDRSGEVLAARAGLKSFAIRSSPDGGTVDEDVAPELVESLCLSDVQLRALSDLAADCERVYGPERDIEWAFAGGQLYLLQCRALTTSAGAAAPASFKPPGELVESLERVPLLSGLAEADRDAVARLFTQRTFAPGETVTKEGADAAAFYLIESGTATVTVGGAFRRTLGAGDHFGEIALIDGRARTATVTADDELVCQGITLWDFQPLVQRSPTMAWTLLQTLAGMLRQAGETHTPPEGTT</sequence>
<dbReference type="Gene3D" id="3.30.1490.20">
    <property type="entry name" value="ATP-grasp fold, A domain"/>
    <property type="match status" value="1"/>
</dbReference>
<dbReference type="GO" id="GO:0005524">
    <property type="term" value="F:ATP binding"/>
    <property type="evidence" value="ECO:0007669"/>
    <property type="project" value="InterPro"/>
</dbReference>
<dbReference type="InterPro" id="IPR018488">
    <property type="entry name" value="cNMP-bd_CS"/>
</dbReference>
<dbReference type="InterPro" id="IPR013815">
    <property type="entry name" value="ATP_grasp_subdomain_1"/>
</dbReference>
<dbReference type="InterPro" id="IPR002192">
    <property type="entry name" value="PPDK_AMP/ATP-bd"/>
</dbReference>
<proteinExistence type="predicted"/>
<dbReference type="Proteomes" id="UP000640489">
    <property type="component" value="Unassembled WGS sequence"/>
</dbReference>
<dbReference type="PROSITE" id="PS00889">
    <property type="entry name" value="CNMP_BINDING_2"/>
    <property type="match status" value="1"/>
</dbReference>
<dbReference type="Gene3D" id="2.60.120.10">
    <property type="entry name" value="Jelly Rolls"/>
    <property type="match status" value="1"/>
</dbReference>
<dbReference type="EMBL" id="JADKPN010000005">
    <property type="protein sequence ID" value="MBF4763686.1"/>
    <property type="molecule type" value="Genomic_DNA"/>
</dbReference>
<dbReference type="RefSeq" id="WP_194706860.1">
    <property type="nucleotide sequence ID" value="NZ_JADKPN010000005.1"/>
</dbReference>
<dbReference type="Pfam" id="PF00027">
    <property type="entry name" value="cNMP_binding"/>
    <property type="match status" value="1"/>
</dbReference>
<dbReference type="PANTHER" id="PTHR43615:SF1">
    <property type="entry name" value="PPDK_N DOMAIN-CONTAINING PROTEIN"/>
    <property type="match status" value="1"/>
</dbReference>
<dbReference type="Gene3D" id="3.30.470.20">
    <property type="entry name" value="ATP-grasp fold, B domain"/>
    <property type="match status" value="1"/>
</dbReference>
<feature type="domain" description="Cyclic nucleotide-binding" evidence="1">
    <location>
        <begin position="294"/>
        <end position="392"/>
    </location>
</feature>
<gene>
    <name evidence="2" type="ORF">ISU07_11165</name>
</gene>
<dbReference type="SUPFAM" id="SSF56059">
    <property type="entry name" value="Glutathione synthetase ATP-binding domain-like"/>
    <property type="match status" value="1"/>
</dbReference>
<dbReference type="InterPro" id="IPR000595">
    <property type="entry name" value="cNMP-bd_dom"/>
</dbReference>
<evidence type="ECO:0000259" key="1">
    <source>
        <dbReference type="PROSITE" id="PS50042"/>
    </source>
</evidence>
<name>A0A930VFL4_9ACTN</name>
<dbReference type="InterPro" id="IPR014710">
    <property type="entry name" value="RmlC-like_jellyroll"/>
</dbReference>
<dbReference type="PRINTS" id="PR00103">
    <property type="entry name" value="CAMPKINASE"/>
</dbReference>
<dbReference type="GO" id="GO:0016301">
    <property type="term" value="F:kinase activity"/>
    <property type="evidence" value="ECO:0007669"/>
    <property type="project" value="InterPro"/>
</dbReference>
<dbReference type="PROSITE" id="PS50042">
    <property type="entry name" value="CNMP_BINDING_3"/>
    <property type="match status" value="1"/>
</dbReference>
<reference evidence="2" key="1">
    <citation type="submission" date="2020-11" db="EMBL/GenBank/DDBJ databases">
        <title>Nocardioides sp. nov., isolated from Soil of Cynanchum wilfordii Hemsley rhizosphere.</title>
        <authorList>
            <person name="Lee J.-S."/>
            <person name="Suh M.K."/>
            <person name="Kim J.-S."/>
        </authorList>
    </citation>
    <scope>NUCLEOTIDE SEQUENCE</scope>
    <source>
        <strain evidence="2">KCTC 19275</strain>
    </source>
</reference>
<dbReference type="Pfam" id="PF01326">
    <property type="entry name" value="PPDK_N"/>
    <property type="match status" value="1"/>
</dbReference>
<protein>
    <submittedName>
        <fullName evidence="2">Cyclic nucleotide-binding domain-containing protein</fullName>
    </submittedName>
</protein>
<dbReference type="SUPFAM" id="SSF51206">
    <property type="entry name" value="cAMP-binding domain-like"/>
    <property type="match status" value="1"/>
</dbReference>
<dbReference type="CDD" id="cd00038">
    <property type="entry name" value="CAP_ED"/>
    <property type="match status" value="1"/>
</dbReference>
<dbReference type="SMART" id="SM00100">
    <property type="entry name" value="cNMP"/>
    <property type="match status" value="1"/>
</dbReference>
<dbReference type="InterPro" id="IPR018490">
    <property type="entry name" value="cNMP-bd_dom_sf"/>
</dbReference>
<dbReference type="AlphaFoldDB" id="A0A930VFL4"/>
<evidence type="ECO:0000313" key="2">
    <source>
        <dbReference type="EMBL" id="MBF4763686.1"/>
    </source>
</evidence>
<evidence type="ECO:0000313" key="3">
    <source>
        <dbReference type="Proteomes" id="UP000640489"/>
    </source>
</evidence>
<dbReference type="PANTHER" id="PTHR43615">
    <property type="entry name" value="PHOSPHOENOLPYRUVATE SYNTHASE-RELATED"/>
    <property type="match status" value="1"/>
</dbReference>
<dbReference type="InterPro" id="IPR051549">
    <property type="entry name" value="PEP_Utilizing_Enz"/>
</dbReference>
<accession>A0A930VFL4</accession>
<keyword evidence="3" id="KW-1185">Reference proteome</keyword>
<organism evidence="2 3">
    <name type="scientific">Nocardioides islandensis</name>
    <dbReference type="NCBI Taxonomy" id="433663"/>
    <lineage>
        <taxon>Bacteria</taxon>
        <taxon>Bacillati</taxon>
        <taxon>Actinomycetota</taxon>
        <taxon>Actinomycetes</taxon>
        <taxon>Propionibacteriales</taxon>
        <taxon>Nocardioidaceae</taxon>
        <taxon>Nocardioides</taxon>
    </lineage>
</organism>
<comment type="caution">
    <text evidence="2">The sequence shown here is derived from an EMBL/GenBank/DDBJ whole genome shotgun (WGS) entry which is preliminary data.</text>
</comment>